<keyword evidence="3" id="KW-1185">Reference proteome</keyword>
<reference evidence="2 3" key="1">
    <citation type="submission" date="2022-03" db="EMBL/GenBank/DDBJ databases">
        <title>Isotopic signatures of nitrous oxide derived from detoxification processes.</title>
        <authorList>
            <person name="Behrendt U."/>
            <person name="Buchen C."/>
            <person name="Well R."/>
            <person name="Ulrich A."/>
            <person name="Rohe L."/>
            <person name="Kolb S."/>
            <person name="Schloter M."/>
            <person name="Horn M.A."/>
            <person name="Augustin J."/>
        </authorList>
    </citation>
    <scope>NUCLEOTIDE SEQUENCE [LARGE SCALE GENOMIC DNA]</scope>
    <source>
        <strain evidence="2 3">S4-C24</strain>
    </source>
</reference>
<dbReference type="Proteomes" id="UP000829069">
    <property type="component" value="Chromosome"/>
</dbReference>
<organism evidence="2 3">
    <name type="scientific">Arthrobacter sulfonylureivorans</name>
    <dbReference type="NCBI Taxonomy" id="2486855"/>
    <lineage>
        <taxon>Bacteria</taxon>
        <taxon>Bacillati</taxon>
        <taxon>Actinomycetota</taxon>
        <taxon>Actinomycetes</taxon>
        <taxon>Micrococcales</taxon>
        <taxon>Micrococcaceae</taxon>
        <taxon>Arthrobacter</taxon>
    </lineage>
</organism>
<evidence type="ECO:0000313" key="2">
    <source>
        <dbReference type="EMBL" id="UNK45961.1"/>
    </source>
</evidence>
<feature type="transmembrane region" description="Helical" evidence="1">
    <location>
        <begin position="60"/>
        <end position="82"/>
    </location>
</feature>
<keyword evidence="1" id="KW-0472">Membrane</keyword>
<keyword evidence="1" id="KW-1133">Transmembrane helix</keyword>
<evidence type="ECO:0000256" key="1">
    <source>
        <dbReference type="SAM" id="Phobius"/>
    </source>
</evidence>
<evidence type="ECO:0008006" key="4">
    <source>
        <dbReference type="Google" id="ProtNLM"/>
    </source>
</evidence>
<protein>
    <recommendedName>
        <fullName evidence="4">DoxX family protein</fullName>
    </recommendedName>
</protein>
<feature type="transmembrane region" description="Helical" evidence="1">
    <location>
        <begin position="21"/>
        <end position="40"/>
    </location>
</feature>
<feature type="transmembrane region" description="Helical" evidence="1">
    <location>
        <begin position="89"/>
        <end position="109"/>
    </location>
</feature>
<gene>
    <name evidence="2" type="ORF">MNQ99_00790</name>
</gene>
<name>A0ABY3WC93_9MICC</name>
<proteinExistence type="predicted"/>
<dbReference type="EMBL" id="CP093326">
    <property type="protein sequence ID" value="UNK45961.1"/>
    <property type="molecule type" value="Genomic_DNA"/>
</dbReference>
<dbReference type="RefSeq" id="WP_241914086.1">
    <property type="nucleotide sequence ID" value="NZ_CP093326.1"/>
</dbReference>
<evidence type="ECO:0000313" key="3">
    <source>
        <dbReference type="Proteomes" id="UP000829069"/>
    </source>
</evidence>
<keyword evidence="1" id="KW-0812">Transmembrane</keyword>
<sequence>MATTTPTLQRVRTEPAYAAFWMLRLGFTVLPILMGLDKFFNLLTNWEQYLAPWVVNLLPFSAHTAMLIVGVVEIAAGILVWIKPRYAAYVVALWLAGIIINLLTLSGFYDVALRDFGLMLAALTLARLATQYDPAWHRAAR</sequence>
<accession>A0ABY3WC93</accession>